<dbReference type="GO" id="GO:0006749">
    <property type="term" value="P:glutathione metabolic process"/>
    <property type="evidence" value="ECO:0007669"/>
    <property type="project" value="EnsemblFungi"/>
</dbReference>
<keyword evidence="7" id="KW-0809">Transit peptide</keyword>
<evidence type="ECO:0000256" key="1">
    <source>
        <dbReference type="ARBA" id="ARBA00004173"/>
    </source>
</evidence>
<keyword evidence="10" id="KW-0406">Ion transport</keyword>
<dbReference type="GeneID" id="30982306"/>
<organism evidence="13 14">
    <name type="scientific">Suhomyces tanzawaensis NRRL Y-17324</name>
    <dbReference type="NCBI Taxonomy" id="984487"/>
    <lineage>
        <taxon>Eukaryota</taxon>
        <taxon>Fungi</taxon>
        <taxon>Dikarya</taxon>
        <taxon>Ascomycota</taxon>
        <taxon>Saccharomycotina</taxon>
        <taxon>Pichiomycetes</taxon>
        <taxon>Debaryomycetaceae</taxon>
        <taxon>Suhomyces</taxon>
    </lineage>
</organism>
<proteinExistence type="inferred from homology"/>
<dbReference type="PROSITE" id="PS50810">
    <property type="entry name" value="FRATAXIN_2"/>
    <property type="match status" value="1"/>
</dbReference>
<comment type="catalytic activity">
    <reaction evidence="12">
        <text>4 Fe(2+) + O2 + 4 H(+) = 4 Fe(3+) + 2 H2O</text>
        <dbReference type="Rhea" id="RHEA:11148"/>
        <dbReference type="ChEBI" id="CHEBI:15377"/>
        <dbReference type="ChEBI" id="CHEBI:15378"/>
        <dbReference type="ChEBI" id="CHEBI:15379"/>
        <dbReference type="ChEBI" id="CHEBI:29033"/>
        <dbReference type="ChEBI" id="CHEBI:29034"/>
        <dbReference type="EC" id="1.16.3.1"/>
    </reaction>
</comment>
<evidence type="ECO:0000256" key="6">
    <source>
        <dbReference type="ARBA" id="ARBA00022496"/>
    </source>
</evidence>
<dbReference type="NCBIfam" id="TIGR03421">
    <property type="entry name" value="FeS_CyaY"/>
    <property type="match status" value="1"/>
</dbReference>
<dbReference type="NCBIfam" id="TIGR03422">
    <property type="entry name" value="mito_frataxin"/>
    <property type="match status" value="1"/>
</dbReference>
<evidence type="ECO:0000256" key="10">
    <source>
        <dbReference type="ARBA" id="ARBA00023065"/>
    </source>
</evidence>
<comment type="similarity">
    <text evidence="2">Belongs to the frataxin family.</text>
</comment>
<keyword evidence="14" id="KW-1185">Reference proteome</keyword>
<evidence type="ECO:0000256" key="5">
    <source>
        <dbReference type="ARBA" id="ARBA00022448"/>
    </source>
</evidence>
<dbReference type="InterPro" id="IPR002908">
    <property type="entry name" value="Frataxin/CyaY"/>
</dbReference>
<reference evidence="14" key="1">
    <citation type="submission" date="2016-05" db="EMBL/GenBank/DDBJ databases">
        <title>Comparative genomics of biotechnologically important yeasts.</title>
        <authorList>
            <consortium name="DOE Joint Genome Institute"/>
            <person name="Riley R."/>
            <person name="Haridas S."/>
            <person name="Wolfe K.H."/>
            <person name="Lopes M.R."/>
            <person name="Hittinger C.T."/>
            <person name="Goker M."/>
            <person name="Salamov A."/>
            <person name="Wisecaver J."/>
            <person name="Long T.M."/>
            <person name="Aerts A.L."/>
            <person name="Barry K."/>
            <person name="Choi C."/>
            <person name="Clum A."/>
            <person name="Coughlan A.Y."/>
            <person name="Deshpande S."/>
            <person name="Douglass A.P."/>
            <person name="Hanson S.J."/>
            <person name="Klenk H.-P."/>
            <person name="Labutti K."/>
            <person name="Lapidus A."/>
            <person name="Lindquist E."/>
            <person name="Lipzen A."/>
            <person name="Meier-Kolthoff J.P."/>
            <person name="Ohm R.A."/>
            <person name="Otillar R.P."/>
            <person name="Pangilinan J."/>
            <person name="Peng Y."/>
            <person name="Rokas A."/>
            <person name="Rosa C.A."/>
            <person name="Scheuner C."/>
            <person name="Sibirny A.A."/>
            <person name="Slot J.C."/>
            <person name="Stielow J.B."/>
            <person name="Sun H."/>
            <person name="Kurtzman C.P."/>
            <person name="Blackwell M."/>
            <person name="Grigoriev I.V."/>
            <person name="Jeffries T.W."/>
        </authorList>
    </citation>
    <scope>NUCLEOTIDE SEQUENCE [LARGE SCALE GENOMIC DNA]</scope>
    <source>
        <strain evidence="14">NRRL Y-17324</strain>
    </source>
</reference>
<dbReference type="GO" id="GO:0006879">
    <property type="term" value="P:intracellular iron ion homeostasis"/>
    <property type="evidence" value="ECO:0007669"/>
    <property type="project" value="UniProtKB-KW"/>
</dbReference>
<dbReference type="SMART" id="SM01219">
    <property type="entry name" value="Frataxin_Cyay"/>
    <property type="match status" value="1"/>
</dbReference>
<dbReference type="SUPFAM" id="SSF55387">
    <property type="entry name" value="Frataxin/Nqo15-like"/>
    <property type="match status" value="1"/>
</dbReference>
<dbReference type="AlphaFoldDB" id="A0A1E4SBP5"/>
<dbReference type="STRING" id="984487.A0A1E4SBP5"/>
<keyword evidence="11" id="KW-0496">Mitochondrion</keyword>
<dbReference type="Pfam" id="PF01491">
    <property type="entry name" value="Frataxin_Cyay"/>
    <property type="match status" value="1"/>
</dbReference>
<keyword evidence="9" id="KW-0408">Iron</keyword>
<evidence type="ECO:0000256" key="9">
    <source>
        <dbReference type="ARBA" id="ARBA00023004"/>
    </source>
</evidence>
<evidence type="ECO:0000256" key="4">
    <source>
        <dbReference type="ARBA" id="ARBA00022434"/>
    </source>
</evidence>
<dbReference type="RefSeq" id="XP_020062008.1">
    <property type="nucleotide sequence ID" value="XM_020208169.1"/>
</dbReference>
<dbReference type="EMBL" id="KV453917">
    <property type="protein sequence ID" value="ODV76886.1"/>
    <property type="molecule type" value="Genomic_DNA"/>
</dbReference>
<dbReference type="GO" id="GO:0010040">
    <property type="term" value="P:response to iron(II) ion"/>
    <property type="evidence" value="ECO:0007669"/>
    <property type="project" value="EnsemblFungi"/>
</dbReference>
<keyword evidence="6" id="KW-0410">Iron transport</keyword>
<dbReference type="PANTHER" id="PTHR16821:SF2">
    <property type="entry name" value="FRATAXIN, MITOCHONDRIAL"/>
    <property type="match status" value="1"/>
</dbReference>
<dbReference type="GO" id="GO:0008199">
    <property type="term" value="F:ferric iron binding"/>
    <property type="evidence" value="ECO:0007669"/>
    <property type="project" value="InterPro"/>
</dbReference>
<evidence type="ECO:0000256" key="8">
    <source>
        <dbReference type="ARBA" id="ARBA00023002"/>
    </source>
</evidence>
<dbReference type="PROSITE" id="PS01344">
    <property type="entry name" value="FRATAXIN_1"/>
    <property type="match status" value="1"/>
</dbReference>
<dbReference type="InterPro" id="IPR036524">
    <property type="entry name" value="Frataxin/CyaY_sf"/>
</dbReference>
<dbReference type="GO" id="GO:0051537">
    <property type="term" value="F:2 iron, 2 sulfur cluster binding"/>
    <property type="evidence" value="ECO:0007669"/>
    <property type="project" value="TreeGrafter"/>
</dbReference>
<evidence type="ECO:0000256" key="3">
    <source>
        <dbReference type="ARBA" id="ARBA00013107"/>
    </source>
</evidence>
<protein>
    <recommendedName>
        <fullName evidence="3">ferroxidase</fullName>
        <ecNumber evidence="3">1.16.3.1</ecNumber>
    </recommendedName>
</protein>
<name>A0A1E4SBP5_9ASCO</name>
<dbReference type="GO" id="GO:0006121">
    <property type="term" value="P:mitochondrial electron transport, succinate to ubiquinone"/>
    <property type="evidence" value="ECO:0007669"/>
    <property type="project" value="EnsemblFungi"/>
</dbReference>
<dbReference type="OrthoDB" id="1897642at2759"/>
<evidence type="ECO:0000256" key="2">
    <source>
        <dbReference type="ARBA" id="ARBA00008183"/>
    </source>
</evidence>
<dbReference type="GO" id="GO:0034986">
    <property type="term" value="F:iron chaperone activity"/>
    <property type="evidence" value="ECO:0007669"/>
    <property type="project" value="EnsemblFungi"/>
</dbReference>
<comment type="subcellular location">
    <subcellularLocation>
        <location evidence="1">Mitochondrion</location>
    </subcellularLocation>
</comment>
<dbReference type="GO" id="GO:0006979">
    <property type="term" value="P:response to oxidative stress"/>
    <property type="evidence" value="ECO:0007669"/>
    <property type="project" value="EnsemblFungi"/>
</dbReference>
<dbReference type="InterPro" id="IPR017789">
    <property type="entry name" value="Frataxin"/>
</dbReference>
<keyword evidence="4" id="KW-0409">Iron storage</keyword>
<evidence type="ECO:0000256" key="11">
    <source>
        <dbReference type="ARBA" id="ARBA00023128"/>
    </source>
</evidence>
<dbReference type="GO" id="GO:0016226">
    <property type="term" value="P:iron-sulfur cluster assembly"/>
    <property type="evidence" value="ECO:0007669"/>
    <property type="project" value="EnsemblFungi"/>
</dbReference>
<evidence type="ECO:0000256" key="7">
    <source>
        <dbReference type="ARBA" id="ARBA00022946"/>
    </source>
</evidence>
<dbReference type="EC" id="1.16.3.1" evidence="3"/>
<dbReference type="InterPro" id="IPR020895">
    <property type="entry name" value="Frataxin_CS"/>
</dbReference>
<gene>
    <name evidence="13" type="ORF">CANTADRAFT_27631</name>
</gene>
<dbReference type="GO" id="GO:0005759">
    <property type="term" value="C:mitochondrial matrix"/>
    <property type="evidence" value="ECO:0007669"/>
    <property type="project" value="EnsemblFungi"/>
</dbReference>
<dbReference type="Gene3D" id="3.30.920.10">
    <property type="entry name" value="Frataxin/CyaY"/>
    <property type="match status" value="1"/>
</dbReference>
<keyword evidence="8" id="KW-0560">Oxidoreductase</keyword>
<dbReference type="GO" id="GO:0006826">
    <property type="term" value="P:iron ion transport"/>
    <property type="evidence" value="ECO:0007669"/>
    <property type="project" value="UniProtKB-KW"/>
</dbReference>
<dbReference type="GO" id="GO:0042802">
    <property type="term" value="F:identical protein binding"/>
    <property type="evidence" value="ECO:0007669"/>
    <property type="project" value="EnsemblFungi"/>
</dbReference>
<dbReference type="PANTHER" id="PTHR16821">
    <property type="entry name" value="FRATAXIN"/>
    <property type="match status" value="1"/>
</dbReference>
<evidence type="ECO:0000313" key="13">
    <source>
        <dbReference type="EMBL" id="ODV76886.1"/>
    </source>
</evidence>
<keyword evidence="5" id="KW-0813">Transport</keyword>
<sequence length="172" mass="18999">MSFRQIVTAASRCRALARGAPARSIVAAVGSRQFGLRVQHIATRNYSVTTEGENISDKIDQLTPNQYSTVADHYLEAMADSLEELSEDHPEVDCELSQGVMTLTIPANGTYVINKQPPNKQIWLSSPISGPKRYDLIQGKWITLRDNTSLTELLEREVGEALGQTVELGLEQ</sequence>
<dbReference type="GO" id="GO:0008198">
    <property type="term" value="F:ferrous iron binding"/>
    <property type="evidence" value="ECO:0007669"/>
    <property type="project" value="EnsemblFungi"/>
</dbReference>
<dbReference type="GO" id="GO:0004322">
    <property type="term" value="F:ferroxidase activity"/>
    <property type="evidence" value="ECO:0007669"/>
    <property type="project" value="UniProtKB-EC"/>
</dbReference>
<dbReference type="Proteomes" id="UP000094285">
    <property type="component" value="Unassembled WGS sequence"/>
</dbReference>
<evidence type="ECO:0000256" key="12">
    <source>
        <dbReference type="ARBA" id="ARBA00047990"/>
    </source>
</evidence>
<accession>A0A1E4SBP5</accession>
<evidence type="ECO:0000313" key="14">
    <source>
        <dbReference type="Proteomes" id="UP000094285"/>
    </source>
</evidence>